<evidence type="ECO:0000313" key="2">
    <source>
        <dbReference type="EMBL" id="MBB5873984.1"/>
    </source>
</evidence>
<keyword evidence="1" id="KW-0812">Transmembrane</keyword>
<evidence type="ECO:0000313" key="3">
    <source>
        <dbReference type="Proteomes" id="UP000587527"/>
    </source>
</evidence>
<organism evidence="2 3">
    <name type="scientific">Allocatelliglobosispora scoriae</name>
    <dbReference type="NCBI Taxonomy" id="643052"/>
    <lineage>
        <taxon>Bacteria</taxon>
        <taxon>Bacillati</taxon>
        <taxon>Actinomycetota</taxon>
        <taxon>Actinomycetes</taxon>
        <taxon>Micromonosporales</taxon>
        <taxon>Micromonosporaceae</taxon>
        <taxon>Allocatelliglobosispora</taxon>
    </lineage>
</organism>
<reference evidence="2 3" key="1">
    <citation type="submission" date="2020-08" db="EMBL/GenBank/DDBJ databases">
        <title>Sequencing the genomes of 1000 actinobacteria strains.</title>
        <authorList>
            <person name="Klenk H.-P."/>
        </authorList>
    </citation>
    <scope>NUCLEOTIDE SEQUENCE [LARGE SCALE GENOMIC DNA]</scope>
    <source>
        <strain evidence="2 3">DSM 45362</strain>
    </source>
</reference>
<gene>
    <name evidence="2" type="ORF">F4553_007418</name>
</gene>
<evidence type="ECO:0000256" key="1">
    <source>
        <dbReference type="SAM" id="Phobius"/>
    </source>
</evidence>
<feature type="transmembrane region" description="Helical" evidence="1">
    <location>
        <begin position="12"/>
        <end position="36"/>
    </location>
</feature>
<accession>A0A841C0T1</accession>
<sequence>MDENGSSRRQVALFFGIGAVILLVCCIGVFAAYLLVVDLSDKAGTP</sequence>
<keyword evidence="3" id="KW-1185">Reference proteome</keyword>
<comment type="caution">
    <text evidence="2">The sequence shown here is derived from an EMBL/GenBank/DDBJ whole genome shotgun (WGS) entry which is preliminary data.</text>
</comment>
<keyword evidence="1" id="KW-1133">Transmembrane helix</keyword>
<keyword evidence="1" id="KW-0472">Membrane</keyword>
<name>A0A841C0T1_9ACTN</name>
<proteinExistence type="predicted"/>
<dbReference type="AlphaFoldDB" id="A0A841C0T1"/>
<dbReference type="RefSeq" id="WP_184845709.1">
    <property type="nucleotide sequence ID" value="NZ_JACHMN010000003.1"/>
</dbReference>
<protein>
    <submittedName>
        <fullName evidence="2">Putative membrane protein</fullName>
    </submittedName>
</protein>
<dbReference type="EMBL" id="JACHMN010000003">
    <property type="protein sequence ID" value="MBB5873984.1"/>
    <property type="molecule type" value="Genomic_DNA"/>
</dbReference>
<dbReference type="Proteomes" id="UP000587527">
    <property type="component" value="Unassembled WGS sequence"/>
</dbReference>